<dbReference type="Gene3D" id="2.40.100.10">
    <property type="entry name" value="Cyclophilin-like"/>
    <property type="match status" value="1"/>
</dbReference>
<dbReference type="NCBIfam" id="TIGR00724">
    <property type="entry name" value="urea_amlyse_rel"/>
    <property type="match status" value="1"/>
</dbReference>
<gene>
    <name evidence="5" type="ORF">P5G61_15410</name>
</gene>
<keyword evidence="1" id="KW-0547">Nucleotide-binding</keyword>
<evidence type="ECO:0000313" key="6">
    <source>
        <dbReference type="Proteomes" id="UP001174205"/>
    </source>
</evidence>
<dbReference type="PANTHER" id="PTHR43309">
    <property type="entry name" value="5-OXOPROLINASE SUBUNIT C"/>
    <property type="match status" value="1"/>
</dbReference>
<dbReference type="InterPro" id="IPR003778">
    <property type="entry name" value="CT_A_B"/>
</dbReference>
<protein>
    <submittedName>
        <fullName evidence="5">Biotin-dependent carboxyltransferase family protein</fullName>
    </submittedName>
</protein>
<proteinExistence type="predicted"/>
<dbReference type="EMBL" id="JAROCD010000007">
    <property type="protein sequence ID" value="MDN4602623.1"/>
    <property type="molecule type" value="Genomic_DNA"/>
</dbReference>
<accession>A0ABT8JCL4</accession>
<dbReference type="InterPro" id="IPR029000">
    <property type="entry name" value="Cyclophilin-like_dom_sf"/>
</dbReference>
<evidence type="ECO:0000256" key="1">
    <source>
        <dbReference type="ARBA" id="ARBA00022741"/>
    </source>
</evidence>
<dbReference type="SMART" id="SM00797">
    <property type="entry name" value="AHS2"/>
    <property type="match status" value="1"/>
</dbReference>
<dbReference type="Pfam" id="PF02626">
    <property type="entry name" value="CT_A_B"/>
    <property type="match status" value="1"/>
</dbReference>
<dbReference type="PANTHER" id="PTHR43309:SF5">
    <property type="entry name" value="5-OXOPROLINASE SUBUNIT C"/>
    <property type="match status" value="1"/>
</dbReference>
<feature type="domain" description="Carboxyltransferase" evidence="4">
    <location>
        <begin position="24"/>
        <end position="323"/>
    </location>
</feature>
<dbReference type="Proteomes" id="UP001174205">
    <property type="component" value="Unassembled WGS sequence"/>
</dbReference>
<evidence type="ECO:0000256" key="3">
    <source>
        <dbReference type="ARBA" id="ARBA00022840"/>
    </source>
</evidence>
<organism evidence="5 6">
    <name type="scientific">Paenibacillus vandeheii</name>
    <dbReference type="NCBI Taxonomy" id="3035917"/>
    <lineage>
        <taxon>Bacteria</taxon>
        <taxon>Bacillati</taxon>
        <taxon>Bacillota</taxon>
        <taxon>Bacilli</taxon>
        <taxon>Bacillales</taxon>
        <taxon>Paenibacillaceae</taxon>
        <taxon>Paenibacillus</taxon>
    </lineage>
</organism>
<evidence type="ECO:0000259" key="4">
    <source>
        <dbReference type="SMART" id="SM00797"/>
    </source>
</evidence>
<keyword evidence="3" id="KW-0067">ATP-binding</keyword>
<name>A0ABT8JCL4_9BACL</name>
<keyword evidence="6" id="KW-1185">Reference proteome</keyword>
<evidence type="ECO:0000313" key="5">
    <source>
        <dbReference type="EMBL" id="MDN4602623.1"/>
    </source>
</evidence>
<dbReference type="RefSeq" id="WP_301247353.1">
    <property type="nucleotide sequence ID" value="NZ_JAROCD010000007.1"/>
</dbReference>
<dbReference type="SUPFAM" id="SSF50891">
    <property type="entry name" value="Cyclophilin-like"/>
    <property type="match status" value="1"/>
</dbReference>
<dbReference type="InterPro" id="IPR052708">
    <property type="entry name" value="PxpC"/>
</dbReference>
<reference evidence="5" key="1">
    <citation type="submission" date="2023-03" db="EMBL/GenBank/DDBJ databases">
        <title>MT1 and MT2 Draft Genomes of Novel Species.</title>
        <authorList>
            <person name="Venkateswaran K."/>
        </authorList>
    </citation>
    <scope>NUCLEOTIDE SEQUENCE</scope>
    <source>
        <strain evidence="5">F6_3S_P_1C</strain>
    </source>
</reference>
<comment type="caution">
    <text evidence="5">The sequence shown here is derived from an EMBL/GenBank/DDBJ whole genome shotgun (WGS) entry which is preliminary data.</text>
</comment>
<keyword evidence="2" id="KW-0378">Hydrolase</keyword>
<evidence type="ECO:0000256" key="2">
    <source>
        <dbReference type="ARBA" id="ARBA00022801"/>
    </source>
</evidence>
<sequence>MSIEVIRSGLLSTVQDEGRTGFRRYGIHPGGVMDTFAARAANVLVGNSRGAAVLEMTMTGPELHFYENQLISLCGADLTAAVDGLPVPLWRPTVILAGSVLRFGRCRSGLRAYMAVAGGIAVPEVMGSRSTDLKTGIGGLKGRALQVGDRLPMGEASREAQATLHNLSLRAEKNNRRMHAPAWYLSSREWPAYQADPVIRVMPGKDSAAFNKNSLERFHQERYVISPQSDRMGYRLEGAKLELGQPMDRLSEAVTYGTVQVPADGQPIILMADHQTIGGYPVIAQVARVDLPILAQARPGAKVAFKEITYEEAQQLFLEQELNWKLNDQLVRRRLAEMGAFNEHGGYQL</sequence>